<dbReference type="GeneID" id="81379492"/>
<reference evidence="3" key="2">
    <citation type="journal article" date="2023" name="IMA Fungus">
        <title>Comparative genomic study of the Penicillium genus elucidates a diverse pangenome and 15 lateral gene transfer events.</title>
        <authorList>
            <person name="Petersen C."/>
            <person name="Sorensen T."/>
            <person name="Nielsen M.R."/>
            <person name="Sondergaard T.E."/>
            <person name="Sorensen J.L."/>
            <person name="Fitzpatrick D.A."/>
            <person name="Frisvad J.C."/>
            <person name="Nielsen K.L."/>
        </authorList>
    </citation>
    <scope>NUCLEOTIDE SEQUENCE</scope>
    <source>
        <strain evidence="3">IBT 23319</strain>
    </source>
</reference>
<dbReference type="AlphaFoldDB" id="A0A9W9PF26"/>
<evidence type="ECO:0000259" key="2">
    <source>
        <dbReference type="PROSITE" id="PS51837"/>
    </source>
</evidence>
<dbReference type="EMBL" id="JAPQKT010000001">
    <property type="protein sequence ID" value="KAJ5243078.1"/>
    <property type="molecule type" value="Genomic_DNA"/>
</dbReference>
<feature type="compositionally biased region" description="Pro residues" evidence="1">
    <location>
        <begin position="26"/>
        <end position="38"/>
    </location>
</feature>
<proteinExistence type="predicted"/>
<dbReference type="OrthoDB" id="5599753at2759"/>
<organism evidence="3 4">
    <name type="scientific">Penicillium citrinum</name>
    <dbReference type="NCBI Taxonomy" id="5077"/>
    <lineage>
        <taxon>Eukaryota</taxon>
        <taxon>Fungi</taxon>
        <taxon>Dikarya</taxon>
        <taxon>Ascomycota</taxon>
        <taxon>Pezizomycotina</taxon>
        <taxon>Eurotiomycetes</taxon>
        <taxon>Eurotiomycetidae</taxon>
        <taxon>Eurotiales</taxon>
        <taxon>Aspergillaceae</taxon>
        <taxon>Penicillium</taxon>
    </lineage>
</organism>
<dbReference type="RefSeq" id="XP_056506082.1">
    <property type="nucleotide sequence ID" value="XM_056640325.1"/>
</dbReference>
<evidence type="ECO:0000313" key="3">
    <source>
        <dbReference type="EMBL" id="KAJ5243078.1"/>
    </source>
</evidence>
<dbReference type="Proteomes" id="UP001147733">
    <property type="component" value="Unassembled WGS sequence"/>
</dbReference>
<feature type="domain" description="LITAF" evidence="2">
    <location>
        <begin position="157"/>
        <end position="238"/>
    </location>
</feature>
<dbReference type="Pfam" id="PF10601">
    <property type="entry name" value="zf-LITAF-like"/>
    <property type="match status" value="1"/>
</dbReference>
<gene>
    <name evidence="3" type="ORF">N7469_001405</name>
</gene>
<feature type="region of interest" description="Disordered" evidence="1">
    <location>
        <begin position="1"/>
        <end position="147"/>
    </location>
</feature>
<dbReference type="SMART" id="SM00714">
    <property type="entry name" value="LITAF"/>
    <property type="match status" value="1"/>
</dbReference>
<sequence>MTGQKDSEGLIPLEPTAQTSSTGFTSPPPVSPGSPAPPYQSVTSPLSPPPLSPTQPSSSFDTTNANANQAPAEKPRVADDIAPTVVSSSRDNPSSSYAGQTSDPNTGYTAQYATPDDVKSYPGQPQPTYQDPTQQAPNYYQPPSQPGIYYTPYGPPSGYASATPLHALQSAPAPVDCPACGHREMTRTEAVTGMTTHGWAAVLCCCCCLGCFPYLMASLKDVDHYCGKCGVKLACWHNSGRVQVMQTGQVPNTQGQGHPQLVQTEQAPQNK</sequence>
<dbReference type="InterPro" id="IPR006629">
    <property type="entry name" value="LITAF"/>
</dbReference>
<name>A0A9W9PF26_PENCI</name>
<feature type="compositionally biased region" description="Polar residues" evidence="1">
    <location>
        <begin position="60"/>
        <end position="69"/>
    </location>
</feature>
<dbReference type="PROSITE" id="PS51837">
    <property type="entry name" value="LITAF"/>
    <property type="match status" value="1"/>
</dbReference>
<comment type="caution">
    <text evidence="3">The sequence shown here is derived from an EMBL/GenBank/DDBJ whole genome shotgun (WGS) entry which is preliminary data.</text>
</comment>
<accession>A0A9W9PF26</accession>
<feature type="compositionally biased region" description="Low complexity" evidence="1">
    <location>
        <begin position="87"/>
        <end position="96"/>
    </location>
</feature>
<reference evidence="3" key="1">
    <citation type="submission" date="2022-11" db="EMBL/GenBank/DDBJ databases">
        <authorList>
            <person name="Petersen C."/>
        </authorList>
    </citation>
    <scope>NUCLEOTIDE SEQUENCE</scope>
    <source>
        <strain evidence="3">IBT 23319</strain>
    </source>
</reference>
<protein>
    <submittedName>
        <fullName evidence="3">LPS-induced tumor necrosis factor alpha factor</fullName>
    </submittedName>
</protein>
<evidence type="ECO:0000256" key="1">
    <source>
        <dbReference type="SAM" id="MobiDB-lite"/>
    </source>
</evidence>
<feature type="region of interest" description="Disordered" evidence="1">
    <location>
        <begin position="249"/>
        <end position="271"/>
    </location>
</feature>
<feature type="compositionally biased region" description="Low complexity" evidence="1">
    <location>
        <begin position="121"/>
        <end position="137"/>
    </location>
</feature>
<keyword evidence="4" id="KW-1185">Reference proteome</keyword>
<evidence type="ECO:0000313" key="4">
    <source>
        <dbReference type="Proteomes" id="UP001147733"/>
    </source>
</evidence>
<feature type="compositionally biased region" description="Polar residues" evidence="1">
    <location>
        <begin position="97"/>
        <end position="112"/>
    </location>
</feature>